<sequence length="99" mass="9494">MSGPLTSAMLSVRVFPGAPRLLSATAISAALDAAGHAVLTLSDGSTVSLSALSPAVSQQVVAQIGGSALVAVNASGQTPTTASGAAAATMENQENNNGS</sequence>
<proteinExistence type="predicted"/>
<comment type="caution">
    <text evidence="2">The sequence shown here is derived from an EMBL/GenBank/DDBJ whole genome shotgun (WGS) entry which is preliminary data.</text>
</comment>
<organism evidence="2 3">
    <name type="scientific">Acetobacter estunensis</name>
    <dbReference type="NCBI Taxonomy" id="104097"/>
    <lineage>
        <taxon>Bacteria</taxon>
        <taxon>Pseudomonadati</taxon>
        <taxon>Pseudomonadota</taxon>
        <taxon>Alphaproteobacteria</taxon>
        <taxon>Acetobacterales</taxon>
        <taxon>Acetobacteraceae</taxon>
        <taxon>Acetobacter</taxon>
    </lineage>
</organism>
<accession>A0A967EBB8</accession>
<feature type="region of interest" description="Disordered" evidence="1">
    <location>
        <begin position="80"/>
        <end position="99"/>
    </location>
</feature>
<protein>
    <submittedName>
        <fullName evidence="2">Uncharacterized protein</fullName>
    </submittedName>
</protein>
<dbReference type="EMBL" id="WOTH01000006">
    <property type="protein sequence ID" value="NHO53303.1"/>
    <property type="molecule type" value="Genomic_DNA"/>
</dbReference>
<dbReference type="AlphaFoldDB" id="A0A967EBB8"/>
<evidence type="ECO:0000313" key="2">
    <source>
        <dbReference type="EMBL" id="NHO53303.1"/>
    </source>
</evidence>
<evidence type="ECO:0000256" key="1">
    <source>
        <dbReference type="SAM" id="MobiDB-lite"/>
    </source>
</evidence>
<name>A0A967EBB8_9PROT</name>
<keyword evidence="3" id="KW-1185">Reference proteome</keyword>
<evidence type="ECO:0000313" key="3">
    <source>
        <dbReference type="Proteomes" id="UP000597459"/>
    </source>
</evidence>
<dbReference type="RefSeq" id="WP_166313439.1">
    <property type="nucleotide sequence ID" value="NZ_WOTH01000006.1"/>
</dbReference>
<reference evidence="2" key="1">
    <citation type="submission" date="2019-11" db="EMBL/GenBank/DDBJ databases">
        <title>Description of new Acetobacter species.</title>
        <authorList>
            <person name="Cleenwerck I."/>
            <person name="Sombolestani A.S."/>
        </authorList>
    </citation>
    <scope>NUCLEOTIDE SEQUENCE</scope>
    <source>
        <strain evidence="2">LMG 1626</strain>
    </source>
</reference>
<feature type="compositionally biased region" description="Polar residues" evidence="1">
    <location>
        <begin position="90"/>
        <end position="99"/>
    </location>
</feature>
<gene>
    <name evidence="2" type="ORF">GOB87_04915</name>
</gene>
<dbReference type="Proteomes" id="UP000597459">
    <property type="component" value="Unassembled WGS sequence"/>
</dbReference>
<feature type="compositionally biased region" description="Low complexity" evidence="1">
    <location>
        <begin position="80"/>
        <end position="89"/>
    </location>
</feature>